<evidence type="ECO:0000313" key="1">
    <source>
        <dbReference type="EMBL" id="CAD2176439.1"/>
    </source>
</evidence>
<name>A0A6V7VNT0_MELEN</name>
<reference evidence="1 2" key="1">
    <citation type="submission" date="2020-08" db="EMBL/GenBank/DDBJ databases">
        <authorList>
            <person name="Koutsovoulos G."/>
            <person name="Danchin GJ E."/>
        </authorList>
    </citation>
    <scope>NUCLEOTIDE SEQUENCE [LARGE SCALE GENOMIC DNA]</scope>
</reference>
<accession>A0A6V7VNT0</accession>
<evidence type="ECO:0000313" key="2">
    <source>
        <dbReference type="Proteomes" id="UP000580250"/>
    </source>
</evidence>
<gene>
    <name evidence="1" type="ORF">MENT_LOCUS28251</name>
</gene>
<dbReference type="EMBL" id="CAJEWN010000276">
    <property type="protein sequence ID" value="CAD2176439.1"/>
    <property type="molecule type" value="Genomic_DNA"/>
</dbReference>
<proteinExistence type="predicted"/>
<dbReference type="AlphaFoldDB" id="A0A6V7VNT0"/>
<protein>
    <submittedName>
        <fullName evidence="1">Uncharacterized protein</fullName>
    </submittedName>
</protein>
<sequence length="83" mass="9551">MYFYKINNLLFKMTQDGALSNPDLELKSNNQSNDLIKLQTNFNNFQIKFVEETEIIANLENEALSEMNAAIQSFLSPRMGKKS</sequence>
<organism evidence="1 2">
    <name type="scientific">Meloidogyne enterolobii</name>
    <name type="common">Root-knot nematode worm</name>
    <name type="synonym">Meloidogyne mayaguensis</name>
    <dbReference type="NCBI Taxonomy" id="390850"/>
    <lineage>
        <taxon>Eukaryota</taxon>
        <taxon>Metazoa</taxon>
        <taxon>Ecdysozoa</taxon>
        <taxon>Nematoda</taxon>
        <taxon>Chromadorea</taxon>
        <taxon>Rhabditida</taxon>
        <taxon>Tylenchina</taxon>
        <taxon>Tylenchomorpha</taxon>
        <taxon>Tylenchoidea</taxon>
        <taxon>Meloidogynidae</taxon>
        <taxon>Meloidogyninae</taxon>
        <taxon>Meloidogyne</taxon>
    </lineage>
</organism>
<comment type="caution">
    <text evidence="1">The sequence shown here is derived from an EMBL/GenBank/DDBJ whole genome shotgun (WGS) entry which is preliminary data.</text>
</comment>
<dbReference type="Proteomes" id="UP000580250">
    <property type="component" value="Unassembled WGS sequence"/>
</dbReference>